<dbReference type="Proteomes" id="UP001390339">
    <property type="component" value="Unassembled WGS sequence"/>
</dbReference>
<keyword evidence="12" id="KW-1185">Reference proteome</keyword>
<feature type="transmembrane region" description="Helical" evidence="10">
    <location>
        <begin position="468"/>
        <end position="487"/>
    </location>
</feature>
<feature type="transmembrane region" description="Helical" evidence="10">
    <location>
        <begin position="357"/>
        <end position="383"/>
    </location>
</feature>
<comment type="function">
    <text evidence="1">Fluoride channel required for the rapid expulsion of cytoplasmic fluoride.</text>
</comment>
<evidence type="ECO:0000256" key="7">
    <source>
        <dbReference type="ARBA" id="ARBA00035120"/>
    </source>
</evidence>
<feature type="transmembrane region" description="Helical" evidence="10">
    <location>
        <begin position="200"/>
        <end position="220"/>
    </location>
</feature>
<feature type="transmembrane region" description="Helical" evidence="10">
    <location>
        <begin position="307"/>
        <end position="328"/>
    </location>
</feature>
<keyword evidence="6 10" id="KW-0472">Membrane</keyword>
<feature type="transmembrane region" description="Helical" evidence="10">
    <location>
        <begin position="442"/>
        <end position="461"/>
    </location>
</feature>
<dbReference type="Pfam" id="PF02537">
    <property type="entry name" value="CRCB"/>
    <property type="match status" value="2"/>
</dbReference>
<evidence type="ECO:0000256" key="10">
    <source>
        <dbReference type="SAM" id="Phobius"/>
    </source>
</evidence>
<gene>
    <name evidence="11" type="ORF">PGQ11_015246</name>
</gene>
<feature type="compositionally biased region" description="Basic and acidic residues" evidence="9">
    <location>
        <begin position="22"/>
        <end position="37"/>
    </location>
</feature>
<feature type="transmembrane region" description="Helical" evidence="10">
    <location>
        <begin position="226"/>
        <end position="249"/>
    </location>
</feature>
<evidence type="ECO:0000256" key="6">
    <source>
        <dbReference type="ARBA" id="ARBA00023136"/>
    </source>
</evidence>
<evidence type="ECO:0000256" key="3">
    <source>
        <dbReference type="ARBA" id="ARBA00022475"/>
    </source>
</evidence>
<evidence type="ECO:0000256" key="8">
    <source>
        <dbReference type="ARBA" id="ARBA00035585"/>
    </source>
</evidence>
<dbReference type="PANTHER" id="PTHR28259">
    <property type="entry name" value="FLUORIDE EXPORT PROTEIN 1-RELATED"/>
    <property type="match status" value="1"/>
</dbReference>
<dbReference type="EMBL" id="JAPCWZ010000010">
    <property type="protein sequence ID" value="KAK8848766.1"/>
    <property type="molecule type" value="Genomic_DNA"/>
</dbReference>
<evidence type="ECO:0000313" key="11">
    <source>
        <dbReference type="EMBL" id="KAK8848766.1"/>
    </source>
</evidence>
<name>A0ABR2HL10_9PEZI</name>
<feature type="region of interest" description="Disordered" evidence="9">
    <location>
        <begin position="268"/>
        <end position="289"/>
    </location>
</feature>
<protein>
    <submittedName>
        <fullName evidence="11">CrcB-like protein-domain-containing protein</fullName>
    </submittedName>
</protein>
<feature type="transmembrane region" description="Helical" evidence="10">
    <location>
        <begin position="532"/>
        <end position="554"/>
    </location>
</feature>
<proteinExistence type="inferred from homology"/>
<evidence type="ECO:0000256" key="1">
    <source>
        <dbReference type="ARBA" id="ARBA00002598"/>
    </source>
</evidence>
<feature type="compositionally biased region" description="Basic and acidic residues" evidence="9">
    <location>
        <begin position="166"/>
        <end position="183"/>
    </location>
</feature>
<evidence type="ECO:0000256" key="2">
    <source>
        <dbReference type="ARBA" id="ARBA00004651"/>
    </source>
</evidence>
<reference evidence="11 12" key="1">
    <citation type="journal article" date="2024" name="IMA Fungus">
        <title>Apiospora arundinis, a panoply of carbohydrate-active enzymes and secondary metabolites.</title>
        <authorList>
            <person name="Sorensen T."/>
            <person name="Petersen C."/>
            <person name="Muurmann A.T."/>
            <person name="Christiansen J.V."/>
            <person name="Brundto M.L."/>
            <person name="Overgaard C.K."/>
            <person name="Boysen A.T."/>
            <person name="Wollenberg R.D."/>
            <person name="Larsen T.O."/>
            <person name="Sorensen J.L."/>
            <person name="Nielsen K.L."/>
            <person name="Sondergaard T.E."/>
        </authorList>
    </citation>
    <scope>NUCLEOTIDE SEQUENCE [LARGE SCALE GENOMIC DNA]</scope>
    <source>
        <strain evidence="11 12">AAU 773</strain>
    </source>
</reference>
<evidence type="ECO:0000313" key="12">
    <source>
        <dbReference type="Proteomes" id="UP001390339"/>
    </source>
</evidence>
<comment type="similarity">
    <text evidence="7">Belongs to the fluoride channel Fluc/FEX (TC 1.A.43) family.</text>
</comment>
<feature type="region of interest" description="Disordered" evidence="9">
    <location>
        <begin position="1"/>
        <end position="121"/>
    </location>
</feature>
<keyword evidence="3" id="KW-1003">Cell membrane</keyword>
<feature type="transmembrane region" description="Helical" evidence="10">
    <location>
        <begin position="404"/>
        <end position="422"/>
    </location>
</feature>
<evidence type="ECO:0000256" key="9">
    <source>
        <dbReference type="SAM" id="MobiDB-lite"/>
    </source>
</evidence>
<dbReference type="PANTHER" id="PTHR28259:SF1">
    <property type="entry name" value="FLUORIDE EXPORT PROTEIN 1-RELATED"/>
    <property type="match status" value="1"/>
</dbReference>
<comment type="caution">
    <text evidence="11">The sequence shown here is derived from an EMBL/GenBank/DDBJ whole genome shotgun (WGS) entry which is preliminary data.</text>
</comment>
<dbReference type="InterPro" id="IPR003691">
    <property type="entry name" value="FluC"/>
</dbReference>
<keyword evidence="5 10" id="KW-1133">Transmembrane helix</keyword>
<keyword evidence="4 10" id="KW-0812">Transmembrane</keyword>
<accession>A0ABR2HL10</accession>
<feature type="region of interest" description="Disordered" evidence="9">
    <location>
        <begin position="155"/>
        <end position="188"/>
    </location>
</feature>
<comment type="subcellular location">
    <subcellularLocation>
        <location evidence="2">Cell membrane</location>
        <topology evidence="2">Multi-pass membrane protein</topology>
    </subcellularLocation>
</comment>
<organism evidence="11 12">
    <name type="scientific">Apiospora arundinis</name>
    <dbReference type="NCBI Taxonomy" id="335852"/>
    <lineage>
        <taxon>Eukaryota</taxon>
        <taxon>Fungi</taxon>
        <taxon>Dikarya</taxon>
        <taxon>Ascomycota</taxon>
        <taxon>Pezizomycotina</taxon>
        <taxon>Sordariomycetes</taxon>
        <taxon>Xylariomycetidae</taxon>
        <taxon>Amphisphaeriales</taxon>
        <taxon>Apiosporaceae</taxon>
        <taxon>Apiospora</taxon>
    </lineage>
</organism>
<comment type="catalytic activity">
    <reaction evidence="8">
        <text>fluoride(in) = fluoride(out)</text>
        <dbReference type="Rhea" id="RHEA:76159"/>
        <dbReference type="ChEBI" id="CHEBI:17051"/>
    </reaction>
    <physiologicalReaction direction="left-to-right" evidence="8">
        <dbReference type="Rhea" id="RHEA:76160"/>
    </physiologicalReaction>
</comment>
<sequence length="567" mass="61102">MTQPHGPNEVASFDPATASQQDTRRNKDVGNNEREIPEAGDAAQSAFPSSGIAVSDQHGRPRPKTSMQEHGATASAKPASEAEGHQTTGAKPGHAPLSRTSTTGQTKKHRRPSAASNFDYDVPDSYVNVAESSALGPIQNRNDAGSYRHQSFLEEEIGQDQQYSRDQQKRWRDSQSRGEKETSAKGQRAAYQVSRLATQLYTISYLILFSVLGTLARLGLQALTYYPGAPLATSVVWPNFAGCIVMGFLSEDRKLFLNEWGTPHFQHQIEQAQKAREDEESGTSSSERPQVDLAAAKKAHMATKKSIPLYIGLATGFCGSFTSFSSFIRDVFLALSNDLTTPDGGSATIPRNGGYSFMALLSVIITTVSLSIGGLFLGAHLAIGLESVMPSLPFIFTRKVVDRLCVPLAWGCWLGAVLLSIFPPDRFSHPGKSETWRGGATFALVFAPLGCLGRFYASLYLNGRIASFPLGTFAVNMFGTAVLGMAWDLAHVPSGGVIGCQVLQGIEDGFCGCLTTVSTWVSELTGLRRRNAYIYGLTSVVVGLALMVAIMGGLRWSHGFAGLMCLH</sequence>
<evidence type="ECO:0000256" key="4">
    <source>
        <dbReference type="ARBA" id="ARBA00022692"/>
    </source>
</evidence>
<evidence type="ECO:0000256" key="5">
    <source>
        <dbReference type="ARBA" id="ARBA00022989"/>
    </source>
</evidence>